<keyword evidence="3" id="KW-1185">Reference proteome</keyword>
<dbReference type="EMBL" id="CAJVAF010000342">
    <property type="protein sequence ID" value="CAG7599223.1"/>
    <property type="molecule type" value="Genomic_DNA"/>
</dbReference>
<evidence type="ECO:0000313" key="2">
    <source>
        <dbReference type="EMBL" id="CAG7599223.1"/>
    </source>
</evidence>
<evidence type="ECO:0000313" key="3">
    <source>
        <dbReference type="Proteomes" id="UP000837675"/>
    </source>
</evidence>
<feature type="domain" description="Aldehyde dehydrogenase" evidence="1">
    <location>
        <begin position="38"/>
        <end position="87"/>
    </location>
</feature>
<dbReference type="SUPFAM" id="SSF53720">
    <property type="entry name" value="ALDH-like"/>
    <property type="match status" value="1"/>
</dbReference>
<dbReference type="InterPro" id="IPR016161">
    <property type="entry name" value="Ald_DH/histidinol_DH"/>
</dbReference>
<dbReference type="GO" id="GO:0016491">
    <property type="term" value="F:oxidoreductase activity"/>
    <property type="evidence" value="ECO:0007669"/>
    <property type="project" value="InterPro"/>
</dbReference>
<comment type="caution">
    <text evidence="2">The sequence shown here is derived from an EMBL/GenBank/DDBJ whole genome shotgun (WGS) entry which is preliminary data.</text>
</comment>
<dbReference type="AlphaFoldDB" id="A0A8S4BY51"/>
<dbReference type="Pfam" id="PF00171">
    <property type="entry name" value="Aldedh"/>
    <property type="match status" value="1"/>
</dbReference>
<organism evidence="2 3">
    <name type="scientific">Hyalomma marginatum</name>
    <dbReference type="NCBI Taxonomy" id="34627"/>
    <lineage>
        <taxon>Eukaryota</taxon>
        <taxon>Metazoa</taxon>
        <taxon>Ecdysozoa</taxon>
        <taxon>Arthropoda</taxon>
        <taxon>Chelicerata</taxon>
        <taxon>Arachnida</taxon>
        <taxon>Acari</taxon>
        <taxon>Parasitiformes</taxon>
        <taxon>Ixodida</taxon>
        <taxon>Ixodoidea</taxon>
        <taxon>Ixodidae</taxon>
        <taxon>Hyalomminae</taxon>
        <taxon>Hyalomma</taxon>
    </lineage>
</organism>
<gene>
    <name evidence="2" type="ORF">MHYMCMPASI_01078</name>
</gene>
<protein>
    <submittedName>
        <fullName evidence="2">Aldehyde dehydrogenase family protein</fullName>
    </submittedName>
</protein>
<accession>A0A8S4BY51</accession>
<reference evidence="2" key="1">
    <citation type="submission" date="2021-06" db="EMBL/GenBank/DDBJ databases">
        <authorList>
            <person name="Nardi T."/>
            <person name="Nardi T."/>
        </authorList>
    </citation>
    <scope>NUCLEOTIDE SEQUENCE</scope>
</reference>
<dbReference type="Proteomes" id="UP000837675">
    <property type="component" value="Unassembled WGS sequence"/>
</dbReference>
<proteinExistence type="predicted"/>
<sequence length="100" mass="11259">MVSPLDIFGSSRKSAQGYDIGIKKDYDDIMSNLNKYSKKPSSLEEIGDFDKASIDEIKKALDLAHQAFHSWSSVPVEKRAKVIEKLSIYYTKTGISSIHF</sequence>
<dbReference type="InterPro" id="IPR015590">
    <property type="entry name" value="Aldehyde_DH_dom"/>
</dbReference>
<evidence type="ECO:0000259" key="1">
    <source>
        <dbReference type="Pfam" id="PF00171"/>
    </source>
</evidence>
<dbReference type="Gene3D" id="3.40.605.10">
    <property type="entry name" value="Aldehyde Dehydrogenase, Chain A, domain 1"/>
    <property type="match status" value="1"/>
</dbReference>
<name>A0A8S4BY51_9ACAR</name>
<dbReference type="InterPro" id="IPR016162">
    <property type="entry name" value="Ald_DH_N"/>
</dbReference>